<name>A0A2P2M6N9_RHIMU</name>
<dbReference type="EMBL" id="GGEC01045372">
    <property type="protein sequence ID" value="MBX25856.1"/>
    <property type="molecule type" value="Transcribed_RNA"/>
</dbReference>
<organism evidence="1">
    <name type="scientific">Rhizophora mucronata</name>
    <name type="common">Asiatic mangrove</name>
    <dbReference type="NCBI Taxonomy" id="61149"/>
    <lineage>
        <taxon>Eukaryota</taxon>
        <taxon>Viridiplantae</taxon>
        <taxon>Streptophyta</taxon>
        <taxon>Embryophyta</taxon>
        <taxon>Tracheophyta</taxon>
        <taxon>Spermatophyta</taxon>
        <taxon>Magnoliopsida</taxon>
        <taxon>eudicotyledons</taxon>
        <taxon>Gunneridae</taxon>
        <taxon>Pentapetalae</taxon>
        <taxon>rosids</taxon>
        <taxon>fabids</taxon>
        <taxon>Malpighiales</taxon>
        <taxon>Rhizophoraceae</taxon>
        <taxon>Rhizophora</taxon>
    </lineage>
</organism>
<protein>
    <submittedName>
        <fullName evidence="1">Uncharacterized protein</fullName>
    </submittedName>
</protein>
<accession>A0A2P2M6N9</accession>
<sequence length="56" mass="6328">MQIVELFFIESNTVMVYCIIWAYGFTNSLFDSVNVSVSMYKTCHSVIQGSLVVGKK</sequence>
<evidence type="ECO:0000313" key="1">
    <source>
        <dbReference type="EMBL" id="MBX25856.1"/>
    </source>
</evidence>
<dbReference type="AlphaFoldDB" id="A0A2P2M6N9"/>
<reference evidence="1" key="1">
    <citation type="submission" date="2018-02" db="EMBL/GenBank/DDBJ databases">
        <title>Rhizophora mucronata_Transcriptome.</title>
        <authorList>
            <person name="Meera S.P."/>
            <person name="Sreeshan A."/>
            <person name="Augustine A."/>
        </authorList>
    </citation>
    <scope>NUCLEOTIDE SEQUENCE</scope>
    <source>
        <tissue evidence="1">Leaf</tissue>
    </source>
</reference>
<proteinExistence type="predicted"/>